<gene>
    <name evidence="2" type="ORF">J2Z60_002189</name>
</gene>
<protein>
    <submittedName>
        <fullName evidence="2">Uncharacterized protein</fullName>
    </submittedName>
</protein>
<evidence type="ECO:0000313" key="3">
    <source>
        <dbReference type="Proteomes" id="UP001519292"/>
    </source>
</evidence>
<accession>A0ABS4MH05</accession>
<comment type="caution">
    <text evidence="2">The sequence shown here is derived from an EMBL/GenBank/DDBJ whole genome shotgun (WGS) entry which is preliminary data.</text>
</comment>
<evidence type="ECO:0000313" key="2">
    <source>
        <dbReference type="EMBL" id="MBP2058988.1"/>
    </source>
</evidence>
<keyword evidence="1" id="KW-0175">Coiled coil</keyword>
<sequence>MANKKADKPTKITPEVIKGMKNYMIAGLTLKDACELLDIGTTTTWRDYERKNPNMRRKRKGWQGIMPIADQIINRKDISTTVWYLERADHLEDKNARNKFTRAQAKKYRIEAELAEKQNLQVDNATNATVAKMKDLSLEELRALAKMAQGNEDK</sequence>
<proteinExistence type="predicted"/>
<keyword evidence="3" id="KW-1185">Reference proteome</keyword>
<reference evidence="2 3" key="1">
    <citation type="submission" date="2021-03" db="EMBL/GenBank/DDBJ databases">
        <title>Genomic Encyclopedia of Type Strains, Phase IV (KMG-IV): sequencing the most valuable type-strain genomes for metagenomic binning, comparative biology and taxonomic classification.</title>
        <authorList>
            <person name="Goeker M."/>
        </authorList>
    </citation>
    <scope>NUCLEOTIDE SEQUENCE [LARGE SCALE GENOMIC DNA]</scope>
    <source>
        <strain evidence="2 3">DSM 101872</strain>
    </source>
</reference>
<name>A0ABS4MH05_9LACO</name>
<dbReference type="Proteomes" id="UP001519292">
    <property type="component" value="Unassembled WGS sequence"/>
</dbReference>
<organism evidence="2 3">
    <name type="scientific">Lactobacillus colini</name>
    <dbReference type="NCBI Taxonomy" id="1819254"/>
    <lineage>
        <taxon>Bacteria</taxon>
        <taxon>Bacillati</taxon>
        <taxon>Bacillota</taxon>
        <taxon>Bacilli</taxon>
        <taxon>Lactobacillales</taxon>
        <taxon>Lactobacillaceae</taxon>
        <taxon>Lactobacillus</taxon>
    </lineage>
</organism>
<dbReference type="RefSeq" id="WP_209687696.1">
    <property type="nucleotide sequence ID" value="NZ_JAGGLU010000025.1"/>
</dbReference>
<dbReference type="EMBL" id="JAGGLU010000025">
    <property type="protein sequence ID" value="MBP2058988.1"/>
    <property type="molecule type" value="Genomic_DNA"/>
</dbReference>
<feature type="coiled-coil region" evidence="1">
    <location>
        <begin position="91"/>
        <end position="118"/>
    </location>
</feature>
<evidence type="ECO:0000256" key="1">
    <source>
        <dbReference type="SAM" id="Coils"/>
    </source>
</evidence>